<proteinExistence type="predicted"/>
<dbReference type="EMBL" id="CP036316">
    <property type="protein sequence ID" value="QDT66159.1"/>
    <property type="molecule type" value="Genomic_DNA"/>
</dbReference>
<reference evidence="1 2" key="1">
    <citation type="submission" date="2019-02" db="EMBL/GenBank/DDBJ databases">
        <title>Deep-cultivation of Planctomycetes and their phenomic and genomic characterization uncovers novel biology.</title>
        <authorList>
            <person name="Wiegand S."/>
            <person name="Jogler M."/>
            <person name="Boedeker C."/>
            <person name="Pinto D."/>
            <person name="Vollmers J."/>
            <person name="Rivas-Marin E."/>
            <person name="Kohn T."/>
            <person name="Peeters S.H."/>
            <person name="Heuer A."/>
            <person name="Rast P."/>
            <person name="Oberbeckmann S."/>
            <person name="Bunk B."/>
            <person name="Jeske O."/>
            <person name="Meyerdierks A."/>
            <person name="Storesund J.E."/>
            <person name="Kallscheuer N."/>
            <person name="Luecker S."/>
            <person name="Lage O.M."/>
            <person name="Pohl T."/>
            <person name="Merkel B.J."/>
            <person name="Hornburger P."/>
            <person name="Mueller R.-W."/>
            <person name="Bruemmer F."/>
            <person name="Labrenz M."/>
            <person name="Spormann A.M."/>
            <person name="Op den Camp H."/>
            <person name="Overmann J."/>
            <person name="Amann R."/>
            <person name="Jetten M.S.M."/>
            <person name="Mascher T."/>
            <person name="Medema M.H."/>
            <person name="Devos D.P."/>
            <person name="Kaster A.-K."/>
            <person name="Ovreas L."/>
            <person name="Rohde M."/>
            <person name="Galperin M.Y."/>
            <person name="Jogler C."/>
        </authorList>
    </citation>
    <scope>NUCLEOTIDE SEQUENCE [LARGE SCALE GENOMIC DNA]</scope>
    <source>
        <strain evidence="1 2">V22</strain>
    </source>
</reference>
<dbReference type="KEGG" id="chya:V22_34240"/>
<keyword evidence="2" id="KW-1185">Reference proteome</keyword>
<dbReference type="AlphaFoldDB" id="A0A517TCQ3"/>
<protein>
    <submittedName>
        <fullName evidence="1">Uncharacterized protein</fullName>
    </submittedName>
</protein>
<sequence length="41" mass="4430">MKRMGGTVGSPNVMGNQRPYKVGERSASAGRYYAVEINSPI</sequence>
<evidence type="ECO:0000313" key="1">
    <source>
        <dbReference type="EMBL" id="QDT66159.1"/>
    </source>
</evidence>
<evidence type="ECO:0000313" key="2">
    <source>
        <dbReference type="Proteomes" id="UP000319976"/>
    </source>
</evidence>
<dbReference type="RefSeq" id="WP_261342086.1">
    <property type="nucleotide sequence ID" value="NZ_CP036316.1"/>
</dbReference>
<organism evidence="1 2">
    <name type="scientific">Calycomorphotria hydatis</name>
    <dbReference type="NCBI Taxonomy" id="2528027"/>
    <lineage>
        <taxon>Bacteria</taxon>
        <taxon>Pseudomonadati</taxon>
        <taxon>Planctomycetota</taxon>
        <taxon>Planctomycetia</taxon>
        <taxon>Planctomycetales</taxon>
        <taxon>Planctomycetaceae</taxon>
        <taxon>Calycomorphotria</taxon>
    </lineage>
</organism>
<accession>A0A517TCQ3</accession>
<dbReference type="Proteomes" id="UP000319976">
    <property type="component" value="Chromosome"/>
</dbReference>
<name>A0A517TCQ3_9PLAN</name>
<gene>
    <name evidence="1" type="ORF">V22_34240</name>
</gene>